<evidence type="ECO:0000256" key="12">
    <source>
        <dbReference type="ARBA" id="ARBA00022989"/>
    </source>
</evidence>
<dbReference type="FunFam" id="3.40.50.300:FF:000527">
    <property type="entry name" value="Tyrosine-protein kinase etk"/>
    <property type="match status" value="1"/>
</dbReference>
<evidence type="ECO:0000313" key="21">
    <source>
        <dbReference type="Proteomes" id="UP000198779"/>
    </source>
</evidence>
<accession>A0A1G7VAR0</accession>
<sequence length="853" mass="96192">MEENKTIESPLENGLQEEESSFDIKTIFTLLVLNWQWFLVSLIIFIAGAYLYLRYQPAVYEVSAKMLIKDETNNRRSNGQMLANMQDLGFITNSAGIDNEIEILKSRILALEVVKDLHLYVEYRTEGRITNPLVYKNQPINVDMPTDDLDDLDNTLKRAFSFRLIKEGKTYKVQGLKEAKFEGSFKSLPASVETPYGTLTFTENLELEQLSKRAKRAMKGEAKEAEEKTASWIVTVRSPKSMAASYAKIINIAPTSKQTSIAQLTIRDQSAERALDYLKHLAVVYNRQANADKNEIAYKTEEFINSRLEKISEELGTTESKLEVYKRNNNLVQMRLDATQTMTQVNQYYGELSKANTQIMILDDLSKYVQNPNNKYQIIPSNVGMEDAASNALISQYNKTVLDRNHLLASASGISPKVEPLTKLLDELGESIKEALRQARRTADIARQGVEKQYNEYQTKIVNAPEQERILTEIGRQQDVMSGLYLMLLQKREENSISLAATADKGRLIDEPAFGGKVSPKDAIILLVAIVLGLALPLLITYLLQFLRYKIEGHEDVMRLTDIPIVADVAIANEDAKTAAGIVVHENKNNQTDEIFRSMRTNIQFLMKENDKAILFTSSTSGEGKTFNAANLAVSFALLGKKTILLGLDIRKPALGRLFDIKDRAIGITSLLVKDKIDEEDLKSQIRSSGVNVNLDLLLAGPTPPNPTELLARDNMRQIMDMLRKQYDYIILDTAPVGLVTDTFQIGRYADVTVYVCRADYTPKSSFGMINALKKEDKLPNMCLVINGIDMSKKKYGYYYGYGKYGKYGRYAYGYGYGRYGRYGYGSSYGSYGNYGNYNESHYGNKDDNSIKK</sequence>
<keyword evidence="5" id="KW-1003">Cell membrane</keyword>
<dbReference type="STRING" id="645274.SAMN04487901_105162"/>
<evidence type="ECO:0000256" key="11">
    <source>
        <dbReference type="ARBA" id="ARBA00022840"/>
    </source>
</evidence>
<evidence type="ECO:0000256" key="9">
    <source>
        <dbReference type="ARBA" id="ARBA00022741"/>
    </source>
</evidence>
<keyword evidence="8 16" id="KW-0812">Transmembrane</keyword>
<evidence type="ECO:0000256" key="7">
    <source>
        <dbReference type="ARBA" id="ARBA00022679"/>
    </source>
</evidence>
<evidence type="ECO:0000259" key="19">
    <source>
        <dbReference type="Pfam" id="PF13807"/>
    </source>
</evidence>
<keyword evidence="21" id="KW-1185">Reference proteome</keyword>
<feature type="domain" description="Tyrosine-protein kinase G-rich" evidence="19">
    <location>
        <begin position="468"/>
        <end position="542"/>
    </location>
</feature>
<dbReference type="GO" id="GO:0042802">
    <property type="term" value="F:identical protein binding"/>
    <property type="evidence" value="ECO:0007669"/>
    <property type="project" value="UniProtKB-ARBA"/>
</dbReference>
<evidence type="ECO:0000256" key="10">
    <source>
        <dbReference type="ARBA" id="ARBA00022777"/>
    </source>
</evidence>
<evidence type="ECO:0000256" key="6">
    <source>
        <dbReference type="ARBA" id="ARBA00022519"/>
    </source>
</evidence>
<evidence type="ECO:0000256" key="8">
    <source>
        <dbReference type="ARBA" id="ARBA00022692"/>
    </source>
</evidence>
<dbReference type="GO" id="GO:0004715">
    <property type="term" value="F:non-membrane spanning protein tyrosine kinase activity"/>
    <property type="evidence" value="ECO:0007669"/>
    <property type="project" value="UniProtKB-EC"/>
</dbReference>
<keyword evidence="9" id="KW-0547">Nucleotide-binding</keyword>
<dbReference type="EC" id="2.7.10.2" evidence="4"/>
<evidence type="ECO:0000256" key="14">
    <source>
        <dbReference type="ARBA" id="ARBA00023137"/>
    </source>
</evidence>
<dbReference type="EMBL" id="FNCQ01000005">
    <property type="protein sequence ID" value="SDG56668.1"/>
    <property type="molecule type" value="Genomic_DNA"/>
</dbReference>
<dbReference type="NCBIfam" id="TIGR01007">
    <property type="entry name" value="eps_fam"/>
    <property type="match status" value="1"/>
</dbReference>
<feature type="transmembrane region" description="Helical" evidence="16">
    <location>
        <begin position="523"/>
        <end position="544"/>
    </location>
</feature>
<dbReference type="InterPro" id="IPR027417">
    <property type="entry name" value="P-loop_NTPase"/>
</dbReference>
<dbReference type="RefSeq" id="WP_091816327.1">
    <property type="nucleotide sequence ID" value="NZ_FNCQ01000005.1"/>
</dbReference>
<evidence type="ECO:0000256" key="16">
    <source>
        <dbReference type="SAM" id="Phobius"/>
    </source>
</evidence>
<reference evidence="21" key="1">
    <citation type="submission" date="2016-10" db="EMBL/GenBank/DDBJ databases">
        <authorList>
            <person name="Varghese N."/>
            <person name="Submissions S."/>
        </authorList>
    </citation>
    <scope>NUCLEOTIDE SEQUENCE [LARGE SCALE GENOMIC DNA]</scope>
    <source>
        <strain evidence="21">BP1-148</strain>
    </source>
</reference>
<name>A0A1G7VAR0_9BACT</name>
<dbReference type="InterPro" id="IPR050445">
    <property type="entry name" value="Bact_polysacc_biosynth/exp"/>
</dbReference>
<evidence type="ECO:0000259" key="17">
    <source>
        <dbReference type="Pfam" id="PF02706"/>
    </source>
</evidence>
<keyword evidence="7" id="KW-0808">Transferase</keyword>
<evidence type="ECO:0000256" key="1">
    <source>
        <dbReference type="ARBA" id="ARBA00004429"/>
    </source>
</evidence>
<feature type="domain" description="Polysaccharide chain length determinant N-terminal" evidence="17">
    <location>
        <begin position="21"/>
        <end position="117"/>
    </location>
</feature>
<keyword evidence="10" id="KW-0418">Kinase</keyword>
<dbReference type="InterPro" id="IPR005702">
    <property type="entry name" value="Wzc-like_C"/>
</dbReference>
<evidence type="ECO:0000256" key="4">
    <source>
        <dbReference type="ARBA" id="ARBA00011903"/>
    </source>
</evidence>
<dbReference type="InterPro" id="IPR032807">
    <property type="entry name" value="GNVR"/>
</dbReference>
<dbReference type="PANTHER" id="PTHR32309">
    <property type="entry name" value="TYROSINE-PROTEIN KINASE"/>
    <property type="match status" value="1"/>
</dbReference>
<feature type="domain" description="AAA" evidence="18">
    <location>
        <begin position="612"/>
        <end position="737"/>
    </location>
</feature>
<dbReference type="Proteomes" id="UP000198779">
    <property type="component" value="Unassembled WGS sequence"/>
</dbReference>
<dbReference type="Gene3D" id="3.40.50.300">
    <property type="entry name" value="P-loop containing nucleotide triphosphate hydrolases"/>
    <property type="match status" value="1"/>
</dbReference>
<gene>
    <name evidence="20" type="ORF">SAMN04487901_105162</name>
</gene>
<keyword evidence="6" id="KW-0997">Cell inner membrane</keyword>
<dbReference type="CDD" id="cd05387">
    <property type="entry name" value="BY-kinase"/>
    <property type="match status" value="1"/>
</dbReference>
<keyword evidence="12 16" id="KW-1133">Transmembrane helix</keyword>
<keyword evidence="11" id="KW-0067">ATP-binding</keyword>
<dbReference type="InterPro" id="IPR025669">
    <property type="entry name" value="AAA_dom"/>
</dbReference>
<feature type="transmembrane region" description="Helical" evidence="16">
    <location>
        <begin position="35"/>
        <end position="53"/>
    </location>
</feature>
<comment type="similarity">
    <text evidence="3">Belongs to the etk/wzc family.</text>
</comment>
<proteinExistence type="inferred from homology"/>
<dbReference type="Pfam" id="PF13807">
    <property type="entry name" value="GNVR"/>
    <property type="match status" value="1"/>
</dbReference>
<evidence type="ECO:0000256" key="15">
    <source>
        <dbReference type="ARBA" id="ARBA00051245"/>
    </source>
</evidence>
<dbReference type="AlphaFoldDB" id="A0A1G7VAR0"/>
<dbReference type="SUPFAM" id="SSF52540">
    <property type="entry name" value="P-loop containing nucleoside triphosphate hydrolases"/>
    <property type="match status" value="1"/>
</dbReference>
<keyword evidence="14" id="KW-0829">Tyrosine-protein kinase</keyword>
<keyword evidence="13 16" id="KW-0472">Membrane</keyword>
<evidence type="ECO:0000256" key="5">
    <source>
        <dbReference type="ARBA" id="ARBA00022475"/>
    </source>
</evidence>
<evidence type="ECO:0000313" key="20">
    <source>
        <dbReference type="EMBL" id="SDG56668.1"/>
    </source>
</evidence>
<dbReference type="PANTHER" id="PTHR32309:SF13">
    <property type="entry name" value="FERRIC ENTEROBACTIN TRANSPORT PROTEIN FEPE"/>
    <property type="match status" value="1"/>
</dbReference>
<dbReference type="Pfam" id="PF02706">
    <property type="entry name" value="Wzz"/>
    <property type="match status" value="1"/>
</dbReference>
<protein>
    <recommendedName>
        <fullName evidence="4">non-specific protein-tyrosine kinase</fullName>
        <ecNumber evidence="4">2.7.10.2</ecNumber>
    </recommendedName>
</protein>
<dbReference type="InterPro" id="IPR003856">
    <property type="entry name" value="LPS_length_determ_N"/>
</dbReference>
<comment type="catalytic activity">
    <reaction evidence="15">
        <text>L-tyrosyl-[protein] + ATP = O-phospho-L-tyrosyl-[protein] + ADP + H(+)</text>
        <dbReference type="Rhea" id="RHEA:10596"/>
        <dbReference type="Rhea" id="RHEA-COMP:10136"/>
        <dbReference type="Rhea" id="RHEA-COMP:20101"/>
        <dbReference type="ChEBI" id="CHEBI:15378"/>
        <dbReference type="ChEBI" id="CHEBI:30616"/>
        <dbReference type="ChEBI" id="CHEBI:46858"/>
        <dbReference type="ChEBI" id="CHEBI:61978"/>
        <dbReference type="ChEBI" id="CHEBI:456216"/>
        <dbReference type="EC" id="2.7.10.2"/>
    </reaction>
</comment>
<dbReference type="GO" id="GO:0005524">
    <property type="term" value="F:ATP binding"/>
    <property type="evidence" value="ECO:0007669"/>
    <property type="project" value="UniProtKB-KW"/>
</dbReference>
<dbReference type="Pfam" id="PF13614">
    <property type="entry name" value="AAA_31"/>
    <property type="match status" value="1"/>
</dbReference>
<organism evidence="20 21">
    <name type="scientific">Prevotella communis</name>
    <dbReference type="NCBI Taxonomy" id="2913614"/>
    <lineage>
        <taxon>Bacteria</taxon>
        <taxon>Pseudomonadati</taxon>
        <taxon>Bacteroidota</taxon>
        <taxon>Bacteroidia</taxon>
        <taxon>Bacteroidales</taxon>
        <taxon>Prevotellaceae</taxon>
        <taxon>Prevotella</taxon>
    </lineage>
</organism>
<evidence type="ECO:0000256" key="3">
    <source>
        <dbReference type="ARBA" id="ARBA00008883"/>
    </source>
</evidence>
<evidence type="ECO:0000259" key="18">
    <source>
        <dbReference type="Pfam" id="PF13614"/>
    </source>
</evidence>
<evidence type="ECO:0000256" key="13">
    <source>
        <dbReference type="ARBA" id="ARBA00023136"/>
    </source>
</evidence>
<comment type="subcellular location">
    <subcellularLocation>
        <location evidence="1">Cell inner membrane</location>
        <topology evidence="1">Multi-pass membrane protein</topology>
    </subcellularLocation>
</comment>
<comment type="similarity">
    <text evidence="2">Belongs to the CpsD/CapB family.</text>
</comment>
<dbReference type="GO" id="GO:0005886">
    <property type="term" value="C:plasma membrane"/>
    <property type="evidence" value="ECO:0007669"/>
    <property type="project" value="UniProtKB-SubCell"/>
</dbReference>
<evidence type="ECO:0000256" key="2">
    <source>
        <dbReference type="ARBA" id="ARBA00007316"/>
    </source>
</evidence>